<reference evidence="1" key="1">
    <citation type="submission" date="2015-04" db="UniProtKB">
        <authorList>
            <consortium name="EnsemblPlants"/>
        </authorList>
    </citation>
    <scope>IDENTIFICATION</scope>
</reference>
<sequence length="90" mass="9388">MCAIGGGPCLEVVAATTRFDDDKHNRGNGLRGGLIKGEGASILLIKIVRYASSIRTFPIAITSINNNGNWGCSVARGCAACCALTIEQPH</sequence>
<name>A0A0E0EIB3_9ORYZ</name>
<proteinExistence type="predicted"/>
<evidence type="ECO:0000313" key="1">
    <source>
        <dbReference type="EnsemblPlants" id="OMERI08G03970.1"/>
    </source>
</evidence>
<dbReference type="Gramene" id="OMERI08G03970.1">
    <property type="protein sequence ID" value="OMERI08G03970.1"/>
    <property type="gene ID" value="OMERI08G03970"/>
</dbReference>
<reference evidence="1" key="2">
    <citation type="submission" date="2018-05" db="EMBL/GenBank/DDBJ databases">
        <title>OmerRS3 (Oryza meridionalis Reference Sequence Version 3).</title>
        <authorList>
            <person name="Zhang J."/>
            <person name="Kudrna D."/>
            <person name="Lee S."/>
            <person name="Talag J."/>
            <person name="Welchert J."/>
            <person name="Wing R.A."/>
        </authorList>
    </citation>
    <scope>NUCLEOTIDE SEQUENCE [LARGE SCALE GENOMIC DNA]</scope>
    <source>
        <strain evidence="1">cv. OR44</strain>
    </source>
</reference>
<dbReference type="HOGENOM" id="CLU_2444593_0_0_1"/>
<organism evidence="1">
    <name type="scientific">Oryza meridionalis</name>
    <dbReference type="NCBI Taxonomy" id="40149"/>
    <lineage>
        <taxon>Eukaryota</taxon>
        <taxon>Viridiplantae</taxon>
        <taxon>Streptophyta</taxon>
        <taxon>Embryophyta</taxon>
        <taxon>Tracheophyta</taxon>
        <taxon>Spermatophyta</taxon>
        <taxon>Magnoliopsida</taxon>
        <taxon>Liliopsida</taxon>
        <taxon>Poales</taxon>
        <taxon>Poaceae</taxon>
        <taxon>BOP clade</taxon>
        <taxon>Oryzoideae</taxon>
        <taxon>Oryzeae</taxon>
        <taxon>Oryzinae</taxon>
        <taxon>Oryza</taxon>
    </lineage>
</organism>
<protein>
    <submittedName>
        <fullName evidence="1">Uncharacterized protein</fullName>
    </submittedName>
</protein>
<evidence type="ECO:0000313" key="2">
    <source>
        <dbReference type="Proteomes" id="UP000008021"/>
    </source>
</evidence>
<dbReference type="EnsemblPlants" id="OMERI08G03970.1">
    <property type="protein sequence ID" value="OMERI08G03970.1"/>
    <property type="gene ID" value="OMERI08G03970"/>
</dbReference>
<keyword evidence="2" id="KW-1185">Reference proteome</keyword>
<accession>A0A0E0EIB3</accession>
<dbReference type="Proteomes" id="UP000008021">
    <property type="component" value="Chromosome 8"/>
</dbReference>
<dbReference type="AlphaFoldDB" id="A0A0E0EIB3"/>